<keyword evidence="3" id="KW-1185">Reference proteome</keyword>
<protein>
    <recommendedName>
        <fullName evidence="4">Lipoprotein</fullName>
    </recommendedName>
</protein>
<dbReference type="PROSITE" id="PS51257">
    <property type="entry name" value="PROKAR_LIPOPROTEIN"/>
    <property type="match status" value="1"/>
</dbReference>
<proteinExistence type="predicted"/>
<accession>A0A2A2D578</accession>
<comment type="caution">
    <text evidence="2">The sequence shown here is derived from an EMBL/GenBank/DDBJ whole genome shotgun (WGS) entry which is preliminary data.</text>
</comment>
<evidence type="ECO:0000313" key="3">
    <source>
        <dbReference type="Proteomes" id="UP000218944"/>
    </source>
</evidence>
<dbReference type="Proteomes" id="UP000218944">
    <property type="component" value="Unassembled WGS sequence"/>
</dbReference>
<dbReference type="EMBL" id="NSJV01000454">
    <property type="protein sequence ID" value="PAU46462.1"/>
    <property type="molecule type" value="Genomic_DNA"/>
</dbReference>
<feature type="signal peptide" evidence="1">
    <location>
        <begin position="1"/>
        <end position="18"/>
    </location>
</feature>
<feature type="chain" id="PRO_5038598530" description="Lipoprotein" evidence="1">
    <location>
        <begin position="19"/>
        <end position="194"/>
    </location>
</feature>
<reference evidence="2 3" key="1">
    <citation type="submission" date="2017-08" db="EMBL/GenBank/DDBJ databases">
        <title>Genome sequence of Streptomyces albireticuli NRRL B-1670.</title>
        <authorList>
            <person name="Graham D.E."/>
            <person name="Mahan K.M."/>
            <person name="Klingeman D.M."/>
            <person name="Hettich R.L."/>
            <person name="Parry R.J."/>
            <person name="Spain J.C."/>
        </authorList>
    </citation>
    <scope>NUCLEOTIDE SEQUENCE [LARGE SCALE GENOMIC DNA]</scope>
    <source>
        <strain evidence="2 3">NRRL B-1670</strain>
    </source>
</reference>
<gene>
    <name evidence="2" type="ORF">CK936_24020</name>
</gene>
<evidence type="ECO:0000313" key="2">
    <source>
        <dbReference type="EMBL" id="PAU46462.1"/>
    </source>
</evidence>
<sequence length="194" mass="19672">MRTAAVALALLGAFPALSGCGIRGTAVPVDAGGAPSRASCVAHPDRSLPAGLATVTVQLTCASQLVPVTRQVSLPDKPGDTVVVARALLDELRRTPSARETEAGLTTAVPQRLTVSGPRSGDPSGTLRLGREPDELPQVALAQLVCTYESTAAADGRGTVVLGGPGEARPKSYACTEGMRTHPDTAEIPGSAVT</sequence>
<evidence type="ECO:0000256" key="1">
    <source>
        <dbReference type="SAM" id="SignalP"/>
    </source>
</evidence>
<name>A0A2A2D578_9ACTN</name>
<keyword evidence="1" id="KW-0732">Signal</keyword>
<evidence type="ECO:0008006" key="4">
    <source>
        <dbReference type="Google" id="ProtNLM"/>
    </source>
</evidence>
<organism evidence="2 3">
    <name type="scientific">Streptomyces albireticuli</name>
    <dbReference type="NCBI Taxonomy" id="1940"/>
    <lineage>
        <taxon>Bacteria</taxon>
        <taxon>Bacillati</taxon>
        <taxon>Actinomycetota</taxon>
        <taxon>Actinomycetes</taxon>
        <taxon>Kitasatosporales</taxon>
        <taxon>Streptomycetaceae</taxon>
        <taxon>Streptomyces</taxon>
    </lineage>
</organism>
<dbReference type="AlphaFoldDB" id="A0A2A2D578"/>